<evidence type="ECO:0000256" key="1">
    <source>
        <dbReference type="ARBA" id="ARBA00023002"/>
    </source>
</evidence>
<dbReference type="Pfam" id="PF01266">
    <property type="entry name" value="DAO"/>
    <property type="match status" value="1"/>
</dbReference>
<dbReference type="Gene3D" id="3.50.50.60">
    <property type="entry name" value="FAD/NAD(P)-binding domain"/>
    <property type="match status" value="1"/>
</dbReference>
<evidence type="ECO:0000313" key="4">
    <source>
        <dbReference type="Proteomes" id="UP000832011"/>
    </source>
</evidence>
<dbReference type="InterPro" id="IPR036188">
    <property type="entry name" value="FAD/NAD-bd_sf"/>
</dbReference>
<dbReference type="Proteomes" id="UP000832011">
    <property type="component" value="Chromosome"/>
</dbReference>
<evidence type="ECO:0000259" key="2">
    <source>
        <dbReference type="Pfam" id="PF01266"/>
    </source>
</evidence>
<dbReference type="SUPFAM" id="SSF51905">
    <property type="entry name" value="FAD/NAD(P)-binding domain"/>
    <property type="match status" value="1"/>
</dbReference>
<dbReference type="Gene3D" id="3.30.9.10">
    <property type="entry name" value="D-Amino Acid Oxidase, subunit A, domain 2"/>
    <property type="match status" value="1"/>
</dbReference>
<dbReference type="InterPro" id="IPR006076">
    <property type="entry name" value="FAD-dep_OxRdtase"/>
</dbReference>
<sequence length="464" mass="51515">MKPSNLSFWMQSLDLSPYSESTDPALLLPTYQCDVAIIGGGFSGLWLAYYLKQAQPEAKIALFEAQHIGYGASGRNGGWLSTNIPSVINNLLKHPSITTAQIQLLQRQVINTIDVVDAVCQQEQIDCDLHKGGLLFIATNEAQIERLQHYHESELAYGFAADELQMLGAEVGKQHINIPSMVAALRYQHGARIHPAKLALGLRERLLAMGVSVFENTPVHAFSKNRLDLGKSTVQADKILCCTEGYSDALLHNRKIIPVNSSIIMTKPLPESFWQRFGWQGNELLGDVAHLYIYAQKTRDNRILFGGRGAPYQYNSVDAGVGQLDGVTTQQLYQRLGELFPDFVFEIDRAWKGSLGVTRDWNPSVSYHAAEGLGFVYGFGGNGVGPTNLAARTMVDKICGRYTELTALPWNDYHCPTWEPEPFRWLGIQTMYKMLAAADKLEYGLKLKKSAFFAGAAYKICGLD</sequence>
<dbReference type="EMBL" id="CP091511">
    <property type="protein sequence ID" value="UOO89937.1"/>
    <property type="molecule type" value="Genomic_DNA"/>
</dbReference>
<feature type="domain" description="FAD dependent oxidoreductase" evidence="2">
    <location>
        <begin position="34"/>
        <end position="396"/>
    </location>
</feature>
<keyword evidence="4" id="KW-1185">Reference proteome</keyword>
<evidence type="ECO:0000313" key="3">
    <source>
        <dbReference type="EMBL" id="UOO89937.1"/>
    </source>
</evidence>
<proteinExistence type="predicted"/>
<gene>
    <name evidence="3" type="ORF">LVJ82_02815</name>
</gene>
<organism evidence="3 4">
    <name type="scientific">Vitreoscilla massiliensis</name>
    <dbReference type="NCBI Taxonomy" id="1689272"/>
    <lineage>
        <taxon>Bacteria</taxon>
        <taxon>Pseudomonadati</taxon>
        <taxon>Pseudomonadota</taxon>
        <taxon>Betaproteobacteria</taxon>
        <taxon>Neisseriales</taxon>
        <taxon>Neisseriaceae</taxon>
        <taxon>Vitreoscilla</taxon>
    </lineage>
</organism>
<keyword evidence="1" id="KW-0560">Oxidoreductase</keyword>
<reference evidence="3 4" key="1">
    <citation type="journal article" date="2022" name="Res Sq">
        <title>Evolution of multicellular longitudinally dividing oral cavity symbionts (Neisseriaceae).</title>
        <authorList>
            <person name="Nyongesa S."/>
            <person name="Weber P."/>
            <person name="Bernet E."/>
            <person name="Pullido F."/>
            <person name="Nieckarz M."/>
            <person name="Delaby M."/>
            <person name="Nieves C."/>
            <person name="Viehboeck T."/>
            <person name="Krause N."/>
            <person name="Rivera-Millot A."/>
            <person name="Nakamura A."/>
            <person name="Vischer N."/>
            <person name="VanNieuwenhze M."/>
            <person name="Brun Y."/>
            <person name="Cava F."/>
            <person name="Bulgheresi S."/>
            <person name="Veyrier F."/>
        </authorList>
    </citation>
    <scope>NUCLEOTIDE SEQUENCE [LARGE SCALE GENOMIC DNA]</scope>
    <source>
        <strain evidence="3 4">SN4</strain>
    </source>
</reference>
<dbReference type="PANTHER" id="PTHR13847">
    <property type="entry name" value="SARCOSINE DEHYDROGENASE-RELATED"/>
    <property type="match status" value="1"/>
</dbReference>
<dbReference type="PANTHER" id="PTHR13847:SF285">
    <property type="entry name" value="FAD DEPENDENT OXIDOREDUCTASE DOMAIN-CONTAINING PROTEIN"/>
    <property type="match status" value="1"/>
</dbReference>
<protein>
    <submittedName>
        <fullName evidence="3">FAD-binding oxidoreductase</fullName>
    </submittedName>
</protein>
<accession>A0ABY4E943</accession>
<dbReference type="RefSeq" id="WP_082625606.1">
    <property type="nucleotide sequence ID" value="NZ_CABKVG010000008.1"/>
</dbReference>
<name>A0ABY4E943_9NEIS</name>